<name>A0A1X1EUA6_PANCY</name>
<evidence type="ECO:0000313" key="4">
    <source>
        <dbReference type="EMBL" id="ORM93547.1"/>
    </source>
</evidence>
<evidence type="ECO:0000256" key="1">
    <source>
        <dbReference type="ARBA" id="ARBA00023125"/>
    </source>
</evidence>
<dbReference type="PROSITE" id="PS50977">
    <property type="entry name" value="HTH_TETR_2"/>
    <property type="match status" value="1"/>
</dbReference>
<keyword evidence="5" id="KW-1185">Reference proteome</keyword>
<dbReference type="InterPro" id="IPR009057">
    <property type="entry name" value="Homeodomain-like_sf"/>
</dbReference>
<dbReference type="GO" id="GO:0003677">
    <property type="term" value="F:DNA binding"/>
    <property type="evidence" value="ECO:0007669"/>
    <property type="project" value="UniProtKB-UniRule"/>
</dbReference>
<dbReference type="SUPFAM" id="SSF46689">
    <property type="entry name" value="Homeodomain-like"/>
    <property type="match status" value="1"/>
</dbReference>
<evidence type="ECO:0000256" key="2">
    <source>
        <dbReference type="PROSITE-ProRule" id="PRU00335"/>
    </source>
</evidence>
<dbReference type="PANTHER" id="PTHR43479:SF20">
    <property type="entry name" value="HTH TETR-TYPE DOMAIN-CONTAINING PROTEIN"/>
    <property type="match status" value="1"/>
</dbReference>
<sequence length="191" mass="21807">MNRTEQILAAAEQCMRLKGFHQTSIQNIAREANISVGLIYKYFTNKESIIEALVLNITQRLKDRLNDDLEKIAKSGGQARLPLFSAGLVPREVENDIVLLMEISSESMRNPRIMQIMTNAWQNLKDNFIAKEQALHPEKDSNVIHTRLYVLSLIIDGIIIRRSMKQRDIAPSFVPFFDGIINDVNNTVVKQ</sequence>
<dbReference type="Gene3D" id="1.10.357.10">
    <property type="entry name" value="Tetracycline Repressor, domain 2"/>
    <property type="match status" value="1"/>
</dbReference>
<dbReference type="Pfam" id="PF00440">
    <property type="entry name" value="TetR_N"/>
    <property type="match status" value="1"/>
</dbReference>
<feature type="DNA-binding region" description="H-T-H motif" evidence="2">
    <location>
        <begin position="24"/>
        <end position="43"/>
    </location>
</feature>
<organism evidence="4 5">
    <name type="scientific">Pantoea cypripedii</name>
    <name type="common">Pectobacterium cypripedii</name>
    <name type="synonym">Erwinia cypripedii</name>
    <dbReference type="NCBI Taxonomy" id="55209"/>
    <lineage>
        <taxon>Bacteria</taxon>
        <taxon>Pseudomonadati</taxon>
        <taxon>Pseudomonadota</taxon>
        <taxon>Gammaproteobacteria</taxon>
        <taxon>Enterobacterales</taxon>
        <taxon>Erwiniaceae</taxon>
        <taxon>Pantoea</taxon>
    </lineage>
</organism>
<dbReference type="PRINTS" id="PR00455">
    <property type="entry name" value="HTHTETR"/>
</dbReference>
<proteinExistence type="predicted"/>
<dbReference type="Proteomes" id="UP000193749">
    <property type="component" value="Unassembled WGS sequence"/>
</dbReference>
<protein>
    <submittedName>
        <fullName evidence="4">TetR family transcriptional regulator</fullName>
    </submittedName>
</protein>
<dbReference type="InterPro" id="IPR001647">
    <property type="entry name" value="HTH_TetR"/>
</dbReference>
<dbReference type="RefSeq" id="WP_084874623.1">
    <property type="nucleotide sequence ID" value="NZ_JAGGMY010000001.1"/>
</dbReference>
<evidence type="ECO:0000313" key="5">
    <source>
        <dbReference type="Proteomes" id="UP000193749"/>
    </source>
</evidence>
<reference evidence="4 5" key="1">
    <citation type="journal article" date="2017" name="Antonie Van Leeuwenhoek">
        <title>Phylogenomic resolution of the bacterial genus Pantoea and its relationship with Erwinia and Tatumella.</title>
        <authorList>
            <person name="Palmer M."/>
            <person name="Steenkamp E.T."/>
            <person name="Coetzee M.P."/>
            <person name="Chan W.Y."/>
            <person name="van Zyl E."/>
            <person name="De Maayer P."/>
            <person name="Coutinho T.A."/>
            <person name="Blom J."/>
            <person name="Smits T.H."/>
            <person name="Duffy B."/>
            <person name="Venter S.N."/>
        </authorList>
    </citation>
    <scope>NUCLEOTIDE SEQUENCE [LARGE SCALE GENOMIC DNA]</scope>
    <source>
        <strain evidence="4 5">LMG 2657</strain>
    </source>
</reference>
<feature type="domain" description="HTH tetR-type" evidence="3">
    <location>
        <begin position="1"/>
        <end position="61"/>
    </location>
</feature>
<dbReference type="PANTHER" id="PTHR43479">
    <property type="entry name" value="ACREF/ENVCD OPERON REPRESSOR-RELATED"/>
    <property type="match status" value="1"/>
</dbReference>
<comment type="caution">
    <text evidence="4">The sequence shown here is derived from an EMBL/GenBank/DDBJ whole genome shotgun (WGS) entry which is preliminary data.</text>
</comment>
<dbReference type="AlphaFoldDB" id="A0A1X1EUA6"/>
<dbReference type="InterPro" id="IPR050624">
    <property type="entry name" value="HTH-type_Tx_Regulator"/>
</dbReference>
<gene>
    <name evidence="4" type="ORF">HA50_09385</name>
</gene>
<accession>A0A1X1EUA6</accession>
<dbReference type="InterPro" id="IPR023772">
    <property type="entry name" value="DNA-bd_HTH_TetR-type_CS"/>
</dbReference>
<dbReference type="OrthoDB" id="5816932at2"/>
<evidence type="ECO:0000259" key="3">
    <source>
        <dbReference type="PROSITE" id="PS50977"/>
    </source>
</evidence>
<dbReference type="EMBL" id="MLJI01000001">
    <property type="protein sequence ID" value="ORM93547.1"/>
    <property type="molecule type" value="Genomic_DNA"/>
</dbReference>
<dbReference type="PROSITE" id="PS01081">
    <property type="entry name" value="HTH_TETR_1"/>
    <property type="match status" value="1"/>
</dbReference>
<keyword evidence="1 2" id="KW-0238">DNA-binding</keyword>